<reference evidence="2" key="1">
    <citation type="submission" date="2014-12" db="EMBL/GenBank/DDBJ databases">
        <authorList>
            <person name="Smet A."/>
        </authorList>
    </citation>
    <scope>NUCLEOTIDE SEQUENCE [LARGE SCALE GENOMIC DNA]</scope>
</reference>
<dbReference type="AlphaFoldDB" id="A0A0K2Y8Z9"/>
<keyword evidence="2" id="KW-1185">Reference proteome</keyword>
<evidence type="ECO:0000313" key="1">
    <source>
        <dbReference type="EMBL" id="CRI35338.1"/>
    </source>
</evidence>
<dbReference type="RefSeq" id="WP_176455265.1">
    <property type="nucleotide sequence ID" value="NZ_AP026686.1"/>
</dbReference>
<dbReference type="GeneID" id="76197857"/>
<name>A0A0K2Y8Z9_HELHE</name>
<dbReference type="EMBL" id="CDMK01000005">
    <property type="protein sequence ID" value="CRI35338.1"/>
    <property type="molecule type" value="Genomic_DNA"/>
</dbReference>
<accession>A0A0K2Y8Z9</accession>
<gene>
    <name evidence="1" type="ORF">HHE01_00020</name>
</gene>
<proteinExistence type="predicted"/>
<dbReference type="Proteomes" id="UP000046090">
    <property type="component" value="Unassembled WGS sequence"/>
</dbReference>
<evidence type="ECO:0000313" key="2">
    <source>
        <dbReference type="Proteomes" id="UP000046090"/>
    </source>
</evidence>
<protein>
    <submittedName>
        <fullName evidence="1">Uncharacterized protein</fullName>
    </submittedName>
</protein>
<sequence>MKDNISIETLYAQVQAFKSDVRNLISLERLISYGNDIAKHNASLEFNARLTPKIAQAEIYLRNIVDFCMQLVVGSPAWIVDAPYLSREIEKINKRVSRDRLIQEHVAHIQRTDVKAYNSYLLSNLTLGSIVVIIKQNHLQNLIFDFRKHRLDFRDFCHLNKK</sequence>
<organism evidence="1 2">
    <name type="scientific">Helicobacter heilmannii</name>
    <dbReference type="NCBI Taxonomy" id="35817"/>
    <lineage>
        <taxon>Bacteria</taxon>
        <taxon>Pseudomonadati</taxon>
        <taxon>Campylobacterota</taxon>
        <taxon>Epsilonproteobacteria</taxon>
        <taxon>Campylobacterales</taxon>
        <taxon>Helicobacteraceae</taxon>
        <taxon>Helicobacter</taxon>
    </lineage>
</organism>